<gene>
    <name evidence="3" type="ORF">A6770_03115</name>
</gene>
<dbReference type="PRINTS" id="PR00111">
    <property type="entry name" value="ABHYDROLASE"/>
</dbReference>
<dbReference type="Pfam" id="PF00561">
    <property type="entry name" value="Abhydrolase_1"/>
    <property type="match status" value="1"/>
</dbReference>
<dbReference type="EMBL" id="LXQD01000317">
    <property type="protein sequence ID" value="RCJ24667.1"/>
    <property type="molecule type" value="Genomic_DNA"/>
</dbReference>
<dbReference type="Proteomes" id="UP000252107">
    <property type="component" value="Unassembled WGS sequence"/>
</dbReference>
<keyword evidence="4" id="KW-1185">Reference proteome</keyword>
<dbReference type="InterPro" id="IPR000639">
    <property type="entry name" value="Epox_hydrolase-like"/>
</dbReference>
<evidence type="ECO:0000259" key="2">
    <source>
        <dbReference type="Pfam" id="PF08386"/>
    </source>
</evidence>
<organism evidence="3 4">
    <name type="scientific">Nostoc minutum NIES-26</name>
    <dbReference type="NCBI Taxonomy" id="1844469"/>
    <lineage>
        <taxon>Bacteria</taxon>
        <taxon>Bacillati</taxon>
        <taxon>Cyanobacteriota</taxon>
        <taxon>Cyanophyceae</taxon>
        <taxon>Nostocales</taxon>
        <taxon>Nostocaceae</taxon>
        <taxon>Nostoc</taxon>
    </lineage>
</organism>
<comment type="caution">
    <text evidence="3">The sequence shown here is derived from an EMBL/GenBank/DDBJ whole genome shotgun (WGS) entry which is preliminary data.</text>
</comment>
<sequence length="282" mass="31004">MPKVQVNGIDLFYDIKGTGEPLLLIAGFLCDRSYWSLIMPSLVSRYQVIRFDNRGMGQSSAPNSPCSIQQMANDVAALLDRIGIDKVHVVGHSMGGQIAQELVLAHPQKVNSLILLSSLAKGDGRFNSLIETWGDLPIHVDLKLYEKVVLPWIFTDGFYSIPGMIEGLIEFAINYPFPPKSHTLYHHSRAILGSDTTDRLKQINCPTLVLVGKQDILTPVKFSQQLAQGITNAELVVLDSGGHGFLIESPDAVASVMLNFIKKLKLDAMQGDDSIQAYIDLT</sequence>
<dbReference type="PANTHER" id="PTHR43433:SF5">
    <property type="entry name" value="AB HYDROLASE-1 DOMAIN-CONTAINING PROTEIN"/>
    <property type="match status" value="1"/>
</dbReference>
<feature type="domain" description="Peptidase S33 tripeptidyl aminopeptidase-like C-terminal" evidence="2">
    <location>
        <begin position="203"/>
        <end position="268"/>
    </location>
</feature>
<dbReference type="GO" id="GO:0016787">
    <property type="term" value="F:hydrolase activity"/>
    <property type="evidence" value="ECO:0007669"/>
    <property type="project" value="UniProtKB-KW"/>
</dbReference>
<dbReference type="InterPro" id="IPR013595">
    <property type="entry name" value="Pept_S33_TAP-like_C"/>
</dbReference>
<accession>A0A367QKD5</accession>
<proteinExistence type="predicted"/>
<dbReference type="Pfam" id="PF08386">
    <property type="entry name" value="Abhydrolase_4"/>
    <property type="match status" value="1"/>
</dbReference>
<evidence type="ECO:0000313" key="3">
    <source>
        <dbReference type="EMBL" id="RCJ24667.1"/>
    </source>
</evidence>
<dbReference type="InterPro" id="IPR000073">
    <property type="entry name" value="AB_hydrolase_1"/>
</dbReference>
<dbReference type="AlphaFoldDB" id="A0A367QKD5"/>
<protein>
    <submittedName>
        <fullName evidence="3">Alpha/beta hydrolase</fullName>
    </submittedName>
</protein>
<reference evidence="3" key="1">
    <citation type="submission" date="2016-04" db="EMBL/GenBank/DDBJ databases">
        <authorList>
            <person name="Tabuchi Yagui T.R."/>
        </authorList>
    </citation>
    <scope>NUCLEOTIDE SEQUENCE [LARGE SCALE GENOMIC DNA]</scope>
    <source>
        <strain evidence="3">NIES-26</strain>
    </source>
</reference>
<dbReference type="Gene3D" id="3.40.50.1820">
    <property type="entry name" value="alpha/beta hydrolase"/>
    <property type="match status" value="1"/>
</dbReference>
<dbReference type="InterPro" id="IPR050471">
    <property type="entry name" value="AB_hydrolase"/>
</dbReference>
<evidence type="ECO:0000259" key="1">
    <source>
        <dbReference type="Pfam" id="PF00561"/>
    </source>
</evidence>
<dbReference type="PRINTS" id="PR00412">
    <property type="entry name" value="EPOXHYDRLASE"/>
</dbReference>
<feature type="domain" description="AB hydrolase-1" evidence="1">
    <location>
        <begin position="21"/>
        <end position="132"/>
    </location>
</feature>
<dbReference type="SUPFAM" id="SSF53474">
    <property type="entry name" value="alpha/beta-Hydrolases"/>
    <property type="match status" value="1"/>
</dbReference>
<dbReference type="PANTHER" id="PTHR43433">
    <property type="entry name" value="HYDROLASE, ALPHA/BETA FOLD FAMILY PROTEIN"/>
    <property type="match status" value="1"/>
</dbReference>
<evidence type="ECO:0000313" key="4">
    <source>
        <dbReference type="Proteomes" id="UP000252107"/>
    </source>
</evidence>
<dbReference type="InterPro" id="IPR029058">
    <property type="entry name" value="AB_hydrolase_fold"/>
</dbReference>
<name>A0A367QKD5_9NOSO</name>
<keyword evidence="3" id="KW-0378">Hydrolase</keyword>